<dbReference type="Proteomes" id="UP000887116">
    <property type="component" value="Unassembled WGS sequence"/>
</dbReference>
<comment type="caution">
    <text evidence="1">The sequence shown here is derived from an EMBL/GenBank/DDBJ whole genome shotgun (WGS) entry which is preliminary data.</text>
</comment>
<protein>
    <submittedName>
        <fullName evidence="1">Uncharacterized protein</fullName>
    </submittedName>
</protein>
<dbReference type="EMBL" id="BMAO01001431">
    <property type="protein sequence ID" value="GFQ73272.1"/>
    <property type="molecule type" value="Genomic_DNA"/>
</dbReference>
<accession>A0A8X6F927</accession>
<keyword evidence="2" id="KW-1185">Reference proteome</keyword>
<organism evidence="1 2">
    <name type="scientific">Trichonephila clavata</name>
    <name type="common">Joro spider</name>
    <name type="synonym">Nephila clavata</name>
    <dbReference type="NCBI Taxonomy" id="2740835"/>
    <lineage>
        <taxon>Eukaryota</taxon>
        <taxon>Metazoa</taxon>
        <taxon>Ecdysozoa</taxon>
        <taxon>Arthropoda</taxon>
        <taxon>Chelicerata</taxon>
        <taxon>Arachnida</taxon>
        <taxon>Araneae</taxon>
        <taxon>Araneomorphae</taxon>
        <taxon>Entelegynae</taxon>
        <taxon>Araneoidea</taxon>
        <taxon>Nephilidae</taxon>
        <taxon>Trichonephila</taxon>
    </lineage>
</organism>
<evidence type="ECO:0000313" key="1">
    <source>
        <dbReference type="EMBL" id="GFQ73272.1"/>
    </source>
</evidence>
<name>A0A8X6F927_TRICU</name>
<proteinExistence type="predicted"/>
<evidence type="ECO:0000313" key="2">
    <source>
        <dbReference type="Proteomes" id="UP000887116"/>
    </source>
</evidence>
<sequence length="107" mass="12104">MMRLCRATCAARRDPCPEATSCPDVLGRALRLDLRDETFPRQLVRRTLSERGPGKTIPVTRFCVRPPPENLTLLLPFPFVCLPASFFPKRAPPPYKIAYLVPPFPVL</sequence>
<reference evidence="1" key="1">
    <citation type="submission" date="2020-07" db="EMBL/GenBank/DDBJ databases">
        <title>Multicomponent nature underlies the extraordinary mechanical properties of spider dragline silk.</title>
        <authorList>
            <person name="Kono N."/>
            <person name="Nakamura H."/>
            <person name="Mori M."/>
            <person name="Yoshida Y."/>
            <person name="Ohtoshi R."/>
            <person name="Malay A.D."/>
            <person name="Moran D.A.P."/>
            <person name="Tomita M."/>
            <person name="Numata K."/>
            <person name="Arakawa K."/>
        </authorList>
    </citation>
    <scope>NUCLEOTIDE SEQUENCE</scope>
</reference>
<dbReference type="AlphaFoldDB" id="A0A8X6F927"/>
<gene>
    <name evidence="1" type="ORF">TNCT_654191</name>
</gene>